<evidence type="ECO:0000313" key="10">
    <source>
        <dbReference type="EMBL" id="CAB4754660.1"/>
    </source>
</evidence>
<organism evidence="8">
    <name type="scientific">freshwater metagenome</name>
    <dbReference type="NCBI Taxonomy" id="449393"/>
    <lineage>
        <taxon>unclassified sequences</taxon>
        <taxon>metagenomes</taxon>
        <taxon>ecological metagenomes</taxon>
    </lineage>
</organism>
<evidence type="ECO:0000256" key="4">
    <source>
        <dbReference type="ARBA" id="ARBA00022840"/>
    </source>
</evidence>
<evidence type="ECO:0000256" key="5">
    <source>
        <dbReference type="ARBA" id="ARBA00022970"/>
    </source>
</evidence>
<dbReference type="EMBL" id="CAEZZD010000140">
    <property type="protein sequence ID" value="CAB4754660.1"/>
    <property type="molecule type" value="Genomic_DNA"/>
</dbReference>
<gene>
    <name evidence="9" type="ORF">UFOPK2648_01444</name>
    <name evidence="10" type="ORF">UFOPK2824_00879</name>
    <name evidence="11" type="ORF">UFOPK3037_01198</name>
    <name evidence="12" type="ORF">UFOPK3278_00834</name>
    <name evidence="7" type="ORF">UFOPK3406_00292</name>
    <name evidence="8" type="ORF">UFOPK3925_00619</name>
    <name evidence="13" type="ORF">UFOPK4097_00303</name>
</gene>
<dbReference type="InterPro" id="IPR027417">
    <property type="entry name" value="P-loop_NTPase"/>
</dbReference>
<evidence type="ECO:0000313" key="13">
    <source>
        <dbReference type="EMBL" id="CAB5010789.1"/>
    </source>
</evidence>
<dbReference type="AlphaFoldDB" id="A0A6J5Z5J2"/>
<evidence type="ECO:0000313" key="11">
    <source>
        <dbReference type="EMBL" id="CAB4809612.1"/>
    </source>
</evidence>
<dbReference type="Gene3D" id="3.40.50.300">
    <property type="entry name" value="P-loop containing nucleotide triphosphate hydrolases"/>
    <property type="match status" value="1"/>
</dbReference>
<proteinExistence type="inferred from homology"/>
<dbReference type="InterPro" id="IPR017871">
    <property type="entry name" value="ABC_transporter-like_CS"/>
</dbReference>
<dbReference type="PROSITE" id="PS00211">
    <property type="entry name" value="ABC_TRANSPORTER_1"/>
    <property type="match status" value="1"/>
</dbReference>
<dbReference type="GO" id="GO:0016887">
    <property type="term" value="F:ATP hydrolysis activity"/>
    <property type="evidence" value="ECO:0007669"/>
    <property type="project" value="InterPro"/>
</dbReference>
<dbReference type="GO" id="GO:0015807">
    <property type="term" value="P:L-amino acid transport"/>
    <property type="evidence" value="ECO:0007669"/>
    <property type="project" value="TreeGrafter"/>
</dbReference>
<dbReference type="EMBL" id="CAFBIX010000030">
    <property type="protein sequence ID" value="CAB4848578.1"/>
    <property type="molecule type" value="Genomic_DNA"/>
</dbReference>
<dbReference type="PANTHER" id="PTHR43820:SF4">
    <property type="entry name" value="HIGH-AFFINITY BRANCHED-CHAIN AMINO ACID TRANSPORT ATP-BINDING PROTEIN LIVF"/>
    <property type="match status" value="1"/>
</dbReference>
<dbReference type="InterPro" id="IPR030660">
    <property type="entry name" value="ABC_branched_ATPase_LivF/BraG"/>
</dbReference>
<dbReference type="EMBL" id="CAFAAO010000016">
    <property type="protein sequence ID" value="CAB4809612.1"/>
    <property type="molecule type" value="Genomic_DNA"/>
</dbReference>
<dbReference type="PIRSF" id="PIRSF039137">
    <property type="entry name" value="ABC_branched_ATPase"/>
    <property type="match status" value="1"/>
</dbReference>
<dbReference type="SMART" id="SM00382">
    <property type="entry name" value="AAA"/>
    <property type="match status" value="1"/>
</dbReference>
<evidence type="ECO:0000256" key="3">
    <source>
        <dbReference type="ARBA" id="ARBA00022741"/>
    </source>
</evidence>
<dbReference type="PROSITE" id="PS50893">
    <property type="entry name" value="ABC_TRANSPORTER_2"/>
    <property type="match status" value="1"/>
</dbReference>
<dbReference type="GO" id="GO:0005524">
    <property type="term" value="F:ATP binding"/>
    <property type="evidence" value="ECO:0007669"/>
    <property type="project" value="UniProtKB-KW"/>
</dbReference>
<dbReference type="InterPro" id="IPR003439">
    <property type="entry name" value="ABC_transporter-like_ATP-bd"/>
</dbReference>
<evidence type="ECO:0000256" key="1">
    <source>
        <dbReference type="ARBA" id="ARBA00005417"/>
    </source>
</evidence>
<keyword evidence="3" id="KW-0547">Nucleotide-binding</keyword>
<keyword evidence="2" id="KW-0813">Transport</keyword>
<dbReference type="SUPFAM" id="SSF52540">
    <property type="entry name" value="P-loop containing nucleoside triphosphate hydrolases"/>
    <property type="match status" value="1"/>
</dbReference>
<keyword evidence="5" id="KW-0029">Amino-acid transport</keyword>
<keyword evidence="4" id="KW-0067">ATP-binding</keyword>
<dbReference type="EMBL" id="CAFBPK010000003">
    <property type="protein sequence ID" value="CAB5010789.1"/>
    <property type="molecule type" value="Genomic_DNA"/>
</dbReference>
<dbReference type="Pfam" id="PF00005">
    <property type="entry name" value="ABC_tran"/>
    <property type="match status" value="1"/>
</dbReference>
<feature type="domain" description="ABC transporter" evidence="6">
    <location>
        <begin position="10"/>
        <end position="242"/>
    </location>
</feature>
<name>A0A6J5Z5J2_9ZZZZ</name>
<dbReference type="PANTHER" id="PTHR43820">
    <property type="entry name" value="HIGH-AFFINITY BRANCHED-CHAIN AMINO ACID TRANSPORT ATP-BINDING PROTEIN LIVF"/>
    <property type="match status" value="1"/>
</dbReference>
<evidence type="ECO:0000313" key="9">
    <source>
        <dbReference type="EMBL" id="CAB4720926.1"/>
    </source>
</evidence>
<sequence>MARLNTPAMLKINNITVGYGAITAVKGLTFEVREGEIVSLIGSNGAGKSTTLRTVSGLLKPKSGNIEFLGEKIDGIPGHEIVAKGICHSPEGRRIFPKMTVDENLGLGAYLRKDTAEISETREHVLELFPRLRERINQKAGTMSGGEQQMLAVGRALMGSPKLLILDEPSMGLAPVLVDLIFETIETIRKSGVTILLVEQNALAALRIADYAYVLESGHLKLEGDGSKLADDPAIAQAYLGG</sequence>
<accession>A0A6J5Z5J2</accession>
<comment type="similarity">
    <text evidence="1">Belongs to the ABC transporter superfamily.</text>
</comment>
<dbReference type="EMBL" id="CAESAI010000004">
    <property type="protein sequence ID" value="CAB4332239.1"/>
    <property type="molecule type" value="Genomic_DNA"/>
</dbReference>
<dbReference type="GO" id="GO:0015658">
    <property type="term" value="F:branched-chain amino acid transmembrane transporter activity"/>
    <property type="evidence" value="ECO:0007669"/>
    <property type="project" value="InterPro"/>
</dbReference>
<dbReference type="EMBL" id="CAESAD010000002">
    <property type="protein sequence ID" value="CAB4336392.1"/>
    <property type="molecule type" value="Genomic_DNA"/>
</dbReference>
<evidence type="ECO:0000313" key="7">
    <source>
        <dbReference type="EMBL" id="CAB4332239.1"/>
    </source>
</evidence>
<dbReference type="InterPro" id="IPR052156">
    <property type="entry name" value="BCAA_Transport_ATP-bd_LivF"/>
</dbReference>
<evidence type="ECO:0000256" key="2">
    <source>
        <dbReference type="ARBA" id="ARBA00022448"/>
    </source>
</evidence>
<protein>
    <submittedName>
        <fullName evidence="8">Unannotated protein</fullName>
    </submittedName>
</protein>
<reference evidence="8" key="1">
    <citation type="submission" date="2020-05" db="EMBL/GenBank/DDBJ databases">
        <authorList>
            <person name="Chiriac C."/>
            <person name="Salcher M."/>
            <person name="Ghai R."/>
            <person name="Kavagutti S V."/>
        </authorList>
    </citation>
    <scope>NUCLEOTIDE SEQUENCE</scope>
</reference>
<dbReference type="EMBL" id="CAEZYC010000139">
    <property type="protein sequence ID" value="CAB4720926.1"/>
    <property type="molecule type" value="Genomic_DNA"/>
</dbReference>
<dbReference type="CDD" id="cd03224">
    <property type="entry name" value="ABC_TM1139_LivF_branched"/>
    <property type="match status" value="1"/>
</dbReference>
<evidence type="ECO:0000313" key="12">
    <source>
        <dbReference type="EMBL" id="CAB4848578.1"/>
    </source>
</evidence>
<evidence type="ECO:0000313" key="8">
    <source>
        <dbReference type="EMBL" id="CAB4336392.1"/>
    </source>
</evidence>
<evidence type="ECO:0000259" key="6">
    <source>
        <dbReference type="PROSITE" id="PS50893"/>
    </source>
</evidence>
<dbReference type="InterPro" id="IPR003593">
    <property type="entry name" value="AAA+_ATPase"/>
</dbReference>